<proteinExistence type="predicted"/>
<dbReference type="Pfam" id="PF05133">
    <property type="entry name" value="SPP1_portal"/>
    <property type="match status" value="1"/>
</dbReference>
<dbReference type="HOGENOM" id="CLU_042280_0_0_9"/>
<dbReference type="eggNOG" id="ENOG502Z88Q">
    <property type="taxonomic scope" value="Bacteria"/>
</dbReference>
<dbReference type="NCBIfam" id="TIGR01542">
    <property type="entry name" value="A118_put_portal"/>
    <property type="match status" value="1"/>
</dbReference>
<dbReference type="AlphaFoldDB" id="E0NDB2"/>
<reference evidence="2" key="1">
    <citation type="submission" date="2010-07" db="EMBL/GenBank/DDBJ databases">
        <authorList>
            <person name="Muzny D."/>
            <person name="Qin X."/>
            <person name="Deng J."/>
            <person name="Jiang H."/>
            <person name="Liu Y."/>
            <person name="Qu J."/>
            <person name="Song X.-Z."/>
            <person name="Zhang L."/>
            <person name="Thornton R."/>
            <person name="Coyle M."/>
            <person name="Francisco L."/>
            <person name="Jackson L."/>
            <person name="Javaid M."/>
            <person name="Korchina V."/>
            <person name="Kovar C."/>
            <person name="Mata R."/>
            <person name="Mathew T."/>
            <person name="Ngo R."/>
            <person name="Nguyen L."/>
            <person name="Nguyen N."/>
            <person name="Okwuonu G."/>
            <person name="Ongeri F."/>
            <person name="Pham C."/>
            <person name="Simmons D."/>
            <person name="Wilczek-Boney K."/>
            <person name="Hale W."/>
            <person name="Jakkamsetti A."/>
            <person name="Pham P."/>
            <person name="Ruth R."/>
            <person name="San Lucas F."/>
            <person name="Warren J."/>
            <person name="Zhang J."/>
            <person name="Zhao Z."/>
            <person name="Zhou C."/>
            <person name="Zhu D."/>
            <person name="Lee S."/>
            <person name="Bess C."/>
            <person name="Blankenburg K."/>
            <person name="Forbes L."/>
            <person name="Fu Q."/>
            <person name="Gubbala S."/>
            <person name="Hirani K."/>
            <person name="Jayaseelan J.C."/>
            <person name="Lara F."/>
            <person name="Munidasa M."/>
            <person name="Palculict T."/>
            <person name="Patil S."/>
            <person name="Pu L.-L."/>
            <person name="Saada N."/>
            <person name="Tang L."/>
            <person name="Weissenberger G."/>
            <person name="Zhu Y."/>
            <person name="Hemphill L."/>
            <person name="Shang Y."/>
            <person name="Youmans B."/>
            <person name="Ayvaz T."/>
            <person name="Ross M."/>
            <person name="Santibanez J."/>
            <person name="Aqrawi P."/>
            <person name="Gross S."/>
            <person name="Joshi V."/>
            <person name="Fowler G."/>
            <person name="Nazareth L."/>
            <person name="Reid J."/>
            <person name="Worley K."/>
            <person name="Petrosino J."/>
            <person name="Highlander S."/>
            <person name="Gibbs R."/>
        </authorList>
    </citation>
    <scope>NUCLEOTIDE SEQUENCE [LARGE SCALE GENOMIC DNA]</scope>
    <source>
        <strain evidence="2">DSM 20284</strain>
    </source>
</reference>
<protein>
    <submittedName>
        <fullName evidence="2">Phage minor capsid protein</fullName>
    </submittedName>
</protein>
<sequence>MPENLISKTKAVLQRMNVLPVLNEVQDHKKVMISDLDVARIKKYQRLYEGNPEWKVRTFRNINGQTAVVHRQLLNMPKVTAKKLSSLVFNQKAKVDVSFEDVDPSQDSKAYDNPANEYVHKVLKDNRFNETFPRWLEYMFGVGGIVILPQWNDGLKINFATADAFYPISTDSNGVSEAAIVSTSTQNGKYYTLFTWYEKKTGDDNSYIVTNQLYQSINANDVGSRVPLSTVYPDLAKSWEFTGYSRAPFIYLRPNVANNKDMTSPIGIPPYANAIDTLRTLDEIYDTLFQEFRMGKRRIIAPTSMFKRNTDPMTGKVDYAVDLDEEVYKAFKWDASNGDAPAKPEDITLGLRQEDIISALNGVLRIYASQIGLSPGAFTMDENGVQTATEVISQNSETYHTKNDHETMIEEALIQLVHLILDIGHDHGEYSGSLDVNVSVNFDDSIAQDRNENLAYYMQASGNKPLMPRLQAIQQAFNLTDDEAKSYLQQLQSEEPGQGDMTDIAGEEE</sequence>
<gene>
    <name evidence="2" type="ORF">HMPREF0623_0284</name>
</gene>
<comment type="caution">
    <text evidence="2">The sequence shown here is derived from an EMBL/GenBank/DDBJ whole genome shotgun (WGS) entry which is preliminary data.</text>
</comment>
<feature type="region of interest" description="Disordered" evidence="1">
    <location>
        <begin position="488"/>
        <end position="509"/>
    </location>
</feature>
<dbReference type="InterPro" id="IPR006432">
    <property type="entry name" value="Phage_portal_A118-type"/>
</dbReference>
<keyword evidence="3" id="KW-1185">Reference proteome</keyword>
<dbReference type="InterPro" id="IPR021145">
    <property type="entry name" value="Portal_protein_SPP1_Gp6-like"/>
</dbReference>
<dbReference type="RefSeq" id="WP_004165775.1">
    <property type="nucleotide sequence ID" value="NZ_GL397067.1"/>
</dbReference>
<evidence type="ECO:0000256" key="1">
    <source>
        <dbReference type="SAM" id="MobiDB-lite"/>
    </source>
</evidence>
<organism evidence="2 3">
    <name type="scientific">Pediococcus acidilactici DSM 20284</name>
    <dbReference type="NCBI Taxonomy" id="862514"/>
    <lineage>
        <taxon>Bacteria</taxon>
        <taxon>Bacillati</taxon>
        <taxon>Bacillota</taxon>
        <taxon>Bacilli</taxon>
        <taxon>Lactobacillales</taxon>
        <taxon>Lactobacillaceae</taxon>
        <taxon>Pediococcus</taxon>
        <taxon>Pediococcus acidilactici group</taxon>
    </lineage>
</organism>
<accession>E0NDB2</accession>
<evidence type="ECO:0000313" key="3">
    <source>
        <dbReference type="Proteomes" id="UP000004470"/>
    </source>
</evidence>
<dbReference type="PIRSF" id="PIRSF011911">
    <property type="entry name" value="A118_put_portal"/>
    <property type="match status" value="1"/>
</dbReference>
<dbReference type="EMBL" id="AEEG01000002">
    <property type="protein sequence ID" value="EFL96233.1"/>
    <property type="molecule type" value="Genomic_DNA"/>
</dbReference>
<dbReference type="Proteomes" id="UP000004470">
    <property type="component" value="Unassembled WGS sequence"/>
</dbReference>
<name>E0NDB2_PEDAC</name>
<evidence type="ECO:0000313" key="2">
    <source>
        <dbReference type="EMBL" id="EFL96233.1"/>
    </source>
</evidence>